<feature type="transmembrane region" description="Helical" evidence="1">
    <location>
        <begin position="413"/>
        <end position="434"/>
    </location>
</feature>
<keyword evidence="1" id="KW-0812">Transmembrane</keyword>
<feature type="transmembrane region" description="Helical" evidence="1">
    <location>
        <begin position="379"/>
        <end position="401"/>
    </location>
</feature>
<dbReference type="KEGG" id="asul:DFR86_00870"/>
<keyword evidence="1" id="KW-1133">Transmembrane helix</keyword>
<feature type="transmembrane region" description="Helical" evidence="1">
    <location>
        <begin position="210"/>
        <end position="228"/>
    </location>
</feature>
<keyword evidence="3" id="KW-1185">Reference proteome</keyword>
<feature type="transmembrane region" description="Helical" evidence="1">
    <location>
        <begin position="95"/>
        <end position="116"/>
    </location>
</feature>
<protein>
    <submittedName>
        <fullName evidence="2">Uncharacterized protein</fullName>
    </submittedName>
</protein>
<dbReference type="GeneID" id="36836477"/>
<feature type="transmembrane region" description="Helical" evidence="1">
    <location>
        <begin position="307"/>
        <end position="325"/>
    </location>
</feature>
<sequence>MNVSLKTPLTKYKDFLILLLINLILSIAFTRFHTIYGTDSPYFPYNNPIVEEKYYLATFIGYNPWLNLISGFSISSFVEYFLAYFSSNIPFSDTFFIFFLSSIGSIFVFLFIKDLLTSIISSSSSSSSSLLVTLSAYYSSIFYLLSPNLGNDLYHDQIATIYINAFLPPLVYLIRKYFLAENFISSLIYFISIIPIFTILYYTIIPVYVLSFVILTGSLTVLFSIKAIRKRRQQPHYSNYLRVLILLVIVSAFIYIEFPNIISLYNLYTVKSFVIGSYYYWIDNSHAQPIYYTLLGLSEVQAPEDSLLYIFSLFVFIISLFYIFNKDLLRNIEVNTIFLLTLVFALLYSIPNFPFSGFWQSLFLKFPILVDVRTPYIEVAPYQTLLQAYLLGLGVYSFLFISNKINSKAIKTYLSALPLVGIIVISIGNPIGILHGGSYVVIPNSFFQVINYLNKQGQNMSVLPLPISETEDGEEWYQGPSLFPLFLKPQTILGGGYYSISGDVRQVLCKAYVNIYYGNITNNNTKFIENVFYLFDIHYIILEKDYQSYYYPTYPVYWNFSQLQKGVNTYEKAGIVKLVLENRDYEIYTVNGVSNSSSLAFISNNSYSINYLISSNISSLLRPLQVKVISPTEYEIKISPQEINKVSYLYFMIPYTSWKIVGAEVLNSSSIQGYSLFKIKPLNQTIKIIYSNYPLPSFDYLKLFSIFILPYLLSIILYVIRRNIINSNNRIITTITTVLLRKKK</sequence>
<evidence type="ECO:0000313" key="3">
    <source>
        <dbReference type="Proteomes" id="UP000248410"/>
    </source>
</evidence>
<evidence type="ECO:0000256" key="1">
    <source>
        <dbReference type="SAM" id="Phobius"/>
    </source>
</evidence>
<dbReference type="RefSeq" id="WP_110379127.1">
    <property type="nucleotide sequence ID" value="NZ_CP029288.2"/>
</dbReference>
<feature type="transmembrane region" description="Helical" evidence="1">
    <location>
        <begin position="15"/>
        <end position="33"/>
    </location>
</feature>
<feature type="transmembrane region" description="Helical" evidence="1">
    <location>
        <begin position="240"/>
        <end position="258"/>
    </location>
</feature>
<dbReference type="EMBL" id="CP029288">
    <property type="protein sequence ID" value="AWR96237.1"/>
    <property type="molecule type" value="Genomic_DNA"/>
</dbReference>
<reference evidence="2 3" key="1">
    <citation type="submission" date="2018-05" db="EMBL/GenBank/DDBJ databases">
        <title>Complete Genome Sequences of Extremely Thermoacidophilic, Metal-Mobilizing Type-Strain Members of the Archaeal Family Sulfolobaceae: Acidianus brierleyi DSM-1651T, Acidianus sulfidivorans DSM-18786T, Metallosphaera hakonensis DSM-7519T, and Metallosphaera prunae DSM-10039T.</title>
        <authorList>
            <person name="Counts J.A."/>
            <person name="Kelly R.M."/>
        </authorList>
    </citation>
    <scope>NUCLEOTIDE SEQUENCE [LARGE SCALE GENOMIC DNA]</scope>
    <source>
        <strain evidence="2 3">JP7</strain>
    </source>
</reference>
<feature type="transmembrane region" description="Helical" evidence="1">
    <location>
        <begin position="157"/>
        <end position="174"/>
    </location>
</feature>
<keyword evidence="1" id="KW-0472">Membrane</keyword>
<dbReference type="AlphaFoldDB" id="A0A2U9IJL9"/>
<proteinExistence type="predicted"/>
<dbReference type="OrthoDB" id="44245at2157"/>
<feature type="transmembrane region" description="Helical" evidence="1">
    <location>
        <begin position="186"/>
        <end position="204"/>
    </location>
</feature>
<evidence type="ECO:0000313" key="2">
    <source>
        <dbReference type="EMBL" id="AWR96237.1"/>
    </source>
</evidence>
<feature type="transmembrane region" description="Helical" evidence="1">
    <location>
        <begin position="700"/>
        <end position="720"/>
    </location>
</feature>
<dbReference type="Proteomes" id="UP000248410">
    <property type="component" value="Chromosome"/>
</dbReference>
<feature type="transmembrane region" description="Helical" evidence="1">
    <location>
        <begin position="54"/>
        <end position="75"/>
    </location>
</feature>
<name>A0A2U9IJL9_9CREN</name>
<organism evidence="2 3">
    <name type="scientific">Acidianus sulfidivorans JP7</name>
    <dbReference type="NCBI Taxonomy" id="619593"/>
    <lineage>
        <taxon>Archaea</taxon>
        <taxon>Thermoproteota</taxon>
        <taxon>Thermoprotei</taxon>
        <taxon>Sulfolobales</taxon>
        <taxon>Sulfolobaceae</taxon>
        <taxon>Acidianus</taxon>
    </lineage>
</organism>
<accession>A0A2U9IJL9</accession>
<gene>
    <name evidence="2" type="ORF">DFR86_00870</name>
</gene>
<feature type="transmembrane region" description="Helical" evidence="1">
    <location>
        <begin position="337"/>
        <end position="359"/>
    </location>
</feature>
<feature type="transmembrane region" description="Helical" evidence="1">
    <location>
        <begin position="128"/>
        <end position="145"/>
    </location>
</feature>